<accession>A0ABQ7QRI3</accession>
<feature type="compositionally biased region" description="Polar residues" evidence="1">
    <location>
        <begin position="45"/>
        <end position="60"/>
    </location>
</feature>
<gene>
    <name evidence="2" type="ORF">JYU34_007868</name>
</gene>
<name>A0ABQ7QRI3_PLUXY</name>
<dbReference type="Proteomes" id="UP000823941">
    <property type="component" value="Chromosome 10"/>
</dbReference>
<reference evidence="2 3" key="1">
    <citation type="submission" date="2021-06" db="EMBL/GenBank/DDBJ databases">
        <title>A haploid diamondback moth (Plutella xylostella L.) genome assembly resolves 31 chromosomes and identifies a diamide resistance mutation.</title>
        <authorList>
            <person name="Ward C.M."/>
            <person name="Perry K.D."/>
            <person name="Baker G."/>
            <person name="Powis K."/>
            <person name="Heckel D.G."/>
            <person name="Baxter S.W."/>
        </authorList>
    </citation>
    <scope>NUCLEOTIDE SEQUENCE [LARGE SCALE GENOMIC DNA]</scope>
    <source>
        <strain evidence="2 3">LV</strain>
        <tissue evidence="2">Single pupa</tissue>
    </source>
</reference>
<feature type="compositionally biased region" description="Pro residues" evidence="1">
    <location>
        <begin position="62"/>
        <end position="73"/>
    </location>
</feature>
<organism evidence="2 3">
    <name type="scientific">Plutella xylostella</name>
    <name type="common">Diamondback moth</name>
    <name type="synonym">Plutella maculipennis</name>
    <dbReference type="NCBI Taxonomy" id="51655"/>
    <lineage>
        <taxon>Eukaryota</taxon>
        <taxon>Metazoa</taxon>
        <taxon>Ecdysozoa</taxon>
        <taxon>Arthropoda</taxon>
        <taxon>Hexapoda</taxon>
        <taxon>Insecta</taxon>
        <taxon>Pterygota</taxon>
        <taxon>Neoptera</taxon>
        <taxon>Endopterygota</taxon>
        <taxon>Lepidoptera</taxon>
        <taxon>Glossata</taxon>
        <taxon>Ditrysia</taxon>
        <taxon>Yponomeutoidea</taxon>
        <taxon>Plutellidae</taxon>
        <taxon>Plutella</taxon>
    </lineage>
</organism>
<protein>
    <submittedName>
        <fullName evidence="2">Uncharacterized protein</fullName>
    </submittedName>
</protein>
<dbReference type="EMBL" id="JAHIBW010000010">
    <property type="protein sequence ID" value="KAG7307647.1"/>
    <property type="molecule type" value="Genomic_DNA"/>
</dbReference>
<evidence type="ECO:0000313" key="2">
    <source>
        <dbReference type="EMBL" id="KAG7307647.1"/>
    </source>
</evidence>
<feature type="region of interest" description="Disordered" evidence="1">
    <location>
        <begin position="28"/>
        <end position="77"/>
    </location>
</feature>
<evidence type="ECO:0000256" key="1">
    <source>
        <dbReference type="SAM" id="MobiDB-lite"/>
    </source>
</evidence>
<keyword evidence="3" id="KW-1185">Reference proteome</keyword>
<comment type="caution">
    <text evidence="2">The sequence shown here is derived from an EMBL/GenBank/DDBJ whole genome shotgun (WGS) entry which is preliminary data.</text>
</comment>
<proteinExistence type="predicted"/>
<sequence length="113" mass="11591">MDQELMVNRNSSLFLKVWKGVVAAGSRRGVAGGRGAGVTVHRTPGQLQITRAPRPSQTVNVPAPPTPAPPAPPVSGAHTPLHYTSMFLPSSTAAAAAAAVVATPNSHKALKLN</sequence>
<evidence type="ECO:0000313" key="3">
    <source>
        <dbReference type="Proteomes" id="UP000823941"/>
    </source>
</evidence>